<organism evidence="2 3">
    <name type="scientific">Iamia majanohamensis</name>
    <dbReference type="NCBI Taxonomy" id="467976"/>
    <lineage>
        <taxon>Bacteria</taxon>
        <taxon>Bacillati</taxon>
        <taxon>Actinomycetota</taxon>
        <taxon>Acidimicrobiia</taxon>
        <taxon>Acidimicrobiales</taxon>
        <taxon>Iamiaceae</taxon>
        <taxon>Iamia</taxon>
    </lineage>
</organism>
<sequence>MSGRAVGDRTIDVSNLDKVFFPEGEVTKGDVLDHYERVAEVMLPHVGGRPLVLQRFPDGIEGQGFFQKNTPSHTPDWIDRVELRTAEGGTTTYSVVDDAAGLVFLANQGTVVFHTLLSAAAAPDRPVEVVFDLDPADDDLDPVRSAARELRAVLDDLGLAPRVKSSGSRGLHLVVDVVDDEPDFDLTRSFARRVAEVVSDRGPFTTEVRKAKREGQLFLDVLRNGPASHVAAPYSLRPLPEAPVAAPLDWDEALSASFHPRRITIANVGRRLGQKDDPWADLTPPATTVTDALDALTDG</sequence>
<dbReference type="EC" id="6.5.1.1" evidence="2"/>
<gene>
    <name evidence="2" type="primary">ligD</name>
    <name evidence="2" type="ORF">PO878_05755</name>
</gene>
<dbReference type="EMBL" id="CP116942">
    <property type="protein sequence ID" value="WCO68230.1"/>
    <property type="molecule type" value="Genomic_DNA"/>
</dbReference>
<evidence type="ECO:0000259" key="1">
    <source>
        <dbReference type="Pfam" id="PF21686"/>
    </source>
</evidence>
<dbReference type="Pfam" id="PF21686">
    <property type="entry name" value="LigD_Prim-Pol"/>
    <property type="match status" value="1"/>
</dbReference>
<protein>
    <submittedName>
        <fullName evidence="2">Non-homologous end-joining DNA ligase</fullName>
        <ecNumber evidence="2">6.5.1.1</ecNumber>
    </submittedName>
</protein>
<dbReference type="InterPro" id="IPR052171">
    <property type="entry name" value="NHEJ_LigD"/>
</dbReference>
<reference evidence="2" key="1">
    <citation type="submission" date="2023-01" db="EMBL/GenBank/DDBJ databases">
        <title>The diversity of Class Acidimicrobiia in South China Sea sediment environments and the proposal of Iamia marina sp. nov., a novel species of the genus Iamia.</title>
        <authorList>
            <person name="He Y."/>
            <person name="Tian X."/>
        </authorList>
    </citation>
    <scope>NUCLEOTIDE SEQUENCE</scope>
    <source>
        <strain evidence="2">DSM 19957</strain>
    </source>
</reference>
<feature type="domain" description="DNA ligase D polymerase" evidence="1">
    <location>
        <begin position="27"/>
        <end position="279"/>
    </location>
</feature>
<dbReference type="GO" id="GO:0003910">
    <property type="term" value="F:DNA ligase (ATP) activity"/>
    <property type="evidence" value="ECO:0007669"/>
    <property type="project" value="UniProtKB-EC"/>
</dbReference>
<proteinExistence type="predicted"/>
<dbReference type="Proteomes" id="UP001216390">
    <property type="component" value="Chromosome"/>
</dbReference>
<name>A0AAF0BWV3_9ACTN</name>
<accession>A0AAF0BWV3</accession>
<evidence type="ECO:0000313" key="2">
    <source>
        <dbReference type="EMBL" id="WCO68230.1"/>
    </source>
</evidence>
<dbReference type="KEGG" id="ima:PO878_05755"/>
<dbReference type="PANTHER" id="PTHR42705">
    <property type="entry name" value="BIFUNCTIONAL NON-HOMOLOGOUS END JOINING PROTEIN LIGD"/>
    <property type="match status" value="1"/>
</dbReference>
<dbReference type="AlphaFoldDB" id="A0AAF0BWV3"/>
<dbReference type="Gene3D" id="3.90.920.10">
    <property type="entry name" value="DNA primase, PRIM domain"/>
    <property type="match status" value="1"/>
</dbReference>
<keyword evidence="2" id="KW-0436">Ligase</keyword>
<dbReference type="NCBIfam" id="TIGR02778">
    <property type="entry name" value="ligD_pol"/>
    <property type="match status" value="1"/>
</dbReference>
<dbReference type="PANTHER" id="PTHR42705:SF2">
    <property type="entry name" value="BIFUNCTIONAL NON-HOMOLOGOUS END JOINING PROTEIN LIGD"/>
    <property type="match status" value="1"/>
</dbReference>
<keyword evidence="3" id="KW-1185">Reference proteome</keyword>
<dbReference type="InterPro" id="IPR014145">
    <property type="entry name" value="LigD_pol_dom"/>
</dbReference>
<dbReference type="SUPFAM" id="SSF56747">
    <property type="entry name" value="Prim-pol domain"/>
    <property type="match status" value="1"/>
</dbReference>
<dbReference type="CDD" id="cd04861">
    <property type="entry name" value="LigD_Pol_like"/>
    <property type="match status" value="1"/>
</dbReference>
<dbReference type="RefSeq" id="WP_272737747.1">
    <property type="nucleotide sequence ID" value="NZ_CP116942.1"/>
</dbReference>
<evidence type="ECO:0000313" key="3">
    <source>
        <dbReference type="Proteomes" id="UP001216390"/>
    </source>
</evidence>